<name>A0A6L3N3W9_9BURK</name>
<accession>A0A6L3N3W9</accession>
<protein>
    <submittedName>
        <fullName evidence="1">Uncharacterized protein</fullName>
    </submittedName>
</protein>
<gene>
    <name evidence="1" type="ORF">F7R25_03270</name>
</gene>
<comment type="caution">
    <text evidence="1">The sequence shown here is derived from an EMBL/GenBank/DDBJ whole genome shotgun (WGS) entry which is preliminary data.</text>
</comment>
<organism evidence="1 2">
    <name type="scientific">Burkholderia stagnalis</name>
    <dbReference type="NCBI Taxonomy" id="1503054"/>
    <lineage>
        <taxon>Bacteria</taxon>
        <taxon>Pseudomonadati</taxon>
        <taxon>Pseudomonadota</taxon>
        <taxon>Betaproteobacteria</taxon>
        <taxon>Burkholderiales</taxon>
        <taxon>Burkholderiaceae</taxon>
        <taxon>Burkholderia</taxon>
        <taxon>Burkholderia cepacia complex</taxon>
    </lineage>
</organism>
<reference evidence="1 2" key="1">
    <citation type="submission" date="2019-09" db="EMBL/GenBank/DDBJ databases">
        <title>Draft genome sequences of 48 bacterial type strains from the CCUG.</title>
        <authorList>
            <person name="Tunovic T."/>
            <person name="Pineiro-Iglesias B."/>
            <person name="Unosson C."/>
            <person name="Inganas E."/>
            <person name="Ohlen M."/>
            <person name="Cardew S."/>
            <person name="Jensie-Markopoulos S."/>
            <person name="Salva-Serra F."/>
            <person name="Jaen-Luchoro D."/>
            <person name="Karlsson R."/>
            <person name="Svensson-Stadler L."/>
            <person name="Chun J."/>
            <person name="Moore E."/>
        </authorList>
    </citation>
    <scope>NUCLEOTIDE SEQUENCE [LARGE SCALE GENOMIC DNA]</scope>
    <source>
        <strain evidence="1 2">CCUG 65686</strain>
    </source>
</reference>
<proteinExistence type="predicted"/>
<evidence type="ECO:0000313" key="2">
    <source>
        <dbReference type="Proteomes" id="UP000473470"/>
    </source>
</evidence>
<evidence type="ECO:0000313" key="1">
    <source>
        <dbReference type="EMBL" id="KAB0641043.1"/>
    </source>
</evidence>
<dbReference type="EMBL" id="VZOK01000003">
    <property type="protein sequence ID" value="KAB0641043.1"/>
    <property type="molecule type" value="Genomic_DNA"/>
</dbReference>
<sequence>MPLVSCSYHGYTGGQLVTQAVLDLVNDRARWKGSHRVLPLILVRDDIEFTGFMLESEEVKILELGGTPEGGGIYRFNDDESMESAIGLLTASCGGCLRELMELQEGA</sequence>
<dbReference type="Proteomes" id="UP000473470">
    <property type="component" value="Unassembled WGS sequence"/>
</dbReference>
<dbReference type="AlphaFoldDB" id="A0A6L3N3W9"/>